<organism evidence="2 3">
    <name type="scientific">Tenuibacillus multivorans</name>
    <dbReference type="NCBI Taxonomy" id="237069"/>
    <lineage>
        <taxon>Bacteria</taxon>
        <taxon>Bacillati</taxon>
        <taxon>Bacillota</taxon>
        <taxon>Bacilli</taxon>
        <taxon>Bacillales</taxon>
        <taxon>Bacillaceae</taxon>
        <taxon>Tenuibacillus</taxon>
    </lineage>
</organism>
<dbReference type="OrthoDB" id="2660939at2"/>
<keyword evidence="1" id="KW-0472">Membrane</keyword>
<gene>
    <name evidence="2" type="ORF">SAMN05216498_0905</name>
</gene>
<dbReference type="InterPro" id="IPR022121">
    <property type="entry name" value="Peptidase_M73_camelysin"/>
</dbReference>
<accession>A0A1G9WVY3</accession>
<name>A0A1G9WVY3_9BACI</name>
<dbReference type="Proteomes" id="UP000199334">
    <property type="component" value="Unassembled WGS sequence"/>
</dbReference>
<dbReference type="AlphaFoldDB" id="A0A1G9WVY3"/>
<dbReference type="NCBIfam" id="TIGR04088">
    <property type="entry name" value="cognate_SipW"/>
    <property type="match status" value="1"/>
</dbReference>
<dbReference type="InterPro" id="IPR023833">
    <property type="entry name" value="Signal_pept_SipW-depend-type"/>
</dbReference>
<evidence type="ECO:0000313" key="2">
    <source>
        <dbReference type="EMBL" id="SDM88411.1"/>
    </source>
</evidence>
<dbReference type="Pfam" id="PF12389">
    <property type="entry name" value="Peptidase_M73"/>
    <property type="match status" value="1"/>
</dbReference>
<sequence length="214" mass="23517">MDIKKKLGIGVLTGALGISLIGGGTWAAFNDVEETQNTFAAGTLDLVIGEESTIDFELENLKPGDHWTETLVLENNGSLDINQILTDIEVSGWDDEDALNLNEKLYDGAGNNSDSDFFSQFNVEVKDAEGNSVYNDTLDNFQGFSGDITGTGDDEAALNPEEALMYEITFTFEDDDTRFDGSRYFIQNKYQNERADIGLTFEATQMPGEDRSDG</sequence>
<evidence type="ECO:0000256" key="1">
    <source>
        <dbReference type="SAM" id="Phobius"/>
    </source>
</evidence>
<evidence type="ECO:0000313" key="3">
    <source>
        <dbReference type="Proteomes" id="UP000199334"/>
    </source>
</evidence>
<protein>
    <submittedName>
        <fullName evidence="2">Spore coat-associated protein N</fullName>
    </submittedName>
</protein>
<feature type="transmembrane region" description="Helical" evidence="1">
    <location>
        <begin position="7"/>
        <end position="29"/>
    </location>
</feature>
<keyword evidence="1" id="KW-0812">Transmembrane</keyword>
<dbReference type="RefSeq" id="WP_093855403.1">
    <property type="nucleotide sequence ID" value="NZ_BJVZ01000025.1"/>
</dbReference>
<dbReference type="EMBL" id="FNIG01000001">
    <property type="protein sequence ID" value="SDM88411.1"/>
    <property type="molecule type" value="Genomic_DNA"/>
</dbReference>
<keyword evidence="3" id="KW-1185">Reference proteome</keyword>
<proteinExistence type="predicted"/>
<keyword evidence="1" id="KW-1133">Transmembrane helix</keyword>
<dbReference type="STRING" id="237069.SAMN05216498_0905"/>
<reference evidence="2 3" key="1">
    <citation type="submission" date="2016-10" db="EMBL/GenBank/DDBJ databases">
        <authorList>
            <person name="de Groot N.N."/>
        </authorList>
    </citation>
    <scope>NUCLEOTIDE SEQUENCE [LARGE SCALE GENOMIC DNA]</scope>
    <source>
        <strain evidence="2 3">CGMCC 1.3442</strain>
    </source>
</reference>